<dbReference type="KEGG" id="mste:MSTE_03777"/>
<dbReference type="Proteomes" id="UP000217954">
    <property type="component" value="Chromosome"/>
</dbReference>
<reference evidence="2" key="1">
    <citation type="journal article" date="2017" name="Genome Announc.">
        <title>Complete Genome Sequence of Mycobacterium stephanolepidis.</title>
        <authorList>
            <person name="Fukano H."/>
            <person name="Yoshida M."/>
            <person name="Katayama Y."/>
            <person name="Omatsu T."/>
            <person name="Mizutani T."/>
            <person name="Kurata O."/>
            <person name="Wada S."/>
            <person name="Hoshino Y."/>
        </authorList>
    </citation>
    <scope>NUCLEOTIDE SEQUENCE [LARGE SCALE GENOMIC DNA]</scope>
    <source>
        <strain evidence="2">NJB0901</strain>
    </source>
</reference>
<sequence>MAKAYPPEFRSNVIAVAHRQRGAGAGGGYSGGVFELGQGGGNHDRHG</sequence>
<reference evidence="1 2" key="2">
    <citation type="journal article" date="2017" name="Int. J. Syst. Evol. Microbiol.">
        <title>Mycobacterium stephanolepidis sp. nov., a rapidly growing species related to Mycobacterium chelonae, isolated from marine teleost fish, Stephanolepis cirrhifer.</title>
        <authorList>
            <person name="Fukano H."/>
            <person name="Wada S."/>
            <person name="Kurata O."/>
            <person name="Katayama K."/>
            <person name="Fujiwara N."/>
            <person name="Hoshino Y."/>
        </authorList>
    </citation>
    <scope>NUCLEOTIDE SEQUENCE [LARGE SCALE GENOMIC DNA]</scope>
    <source>
        <strain evidence="1 2">NJB0901</strain>
    </source>
</reference>
<dbReference type="AlphaFoldDB" id="A0A1Z4F1E7"/>
<gene>
    <name evidence="1" type="ORF">MSTE_03777</name>
</gene>
<organism evidence="1 2">
    <name type="scientific">[Mycobacterium] stephanolepidis</name>
    <dbReference type="NCBI Taxonomy" id="1520670"/>
    <lineage>
        <taxon>Bacteria</taxon>
        <taxon>Bacillati</taxon>
        <taxon>Actinomycetota</taxon>
        <taxon>Actinomycetes</taxon>
        <taxon>Mycobacteriales</taxon>
        <taxon>Mycobacteriaceae</taxon>
        <taxon>Mycobacteroides</taxon>
    </lineage>
</organism>
<evidence type="ECO:0000313" key="2">
    <source>
        <dbReference type="Proteomes" id="UP000217954"/>
    </source>
</evidence>
<name>A0A1Z4F1E7_9MYCO</name>
<keyword evidence="2" id="KW-1185">Reference proteome</keyword>
<protein>
    <submittedName>
        <fullName evidence="1">Uncharacterized protein</fullName>
    </submittedName>
</protein>
<dbReference type="EMBL" id="AP018165">
    <property type="protein sequence ID" value="BAX99075.1"/>
    <property type="molecule type" value="Genomic_DNA"/>
</dbReference>
<evidence type="ECO:0000313" key="1">
    <source>
        <dbReference type="EMBL" id="BAX99075.1"/>
    </source>
</evidence>
<proteinExistence type="predicted"/>
<accession>A0A1Z4F1E7</accession>